<keyword evidence="5" id="KW-1185">Reference proteome</keyword>
<evidence type="ECO:0000313" key="4">
    <source>
        <dbReference type="EMBL" id="CAL1715782.1"/>
    </source>
</evidence>
<dbReference type="PANTHER" id="PTHR33365:SF11">
    <property type="entry name" value="TAT PATHWAY SIGNAL SEQUENCE"/>
    <property type="match status" value="1"/>
</dbReference>
<proteinExistence type="inferred from homology"/>
<comment type="similarity">
    <text evidence="3">Belongs to the ustYa family.</text>
</comment>
<dbReference type="EMBL" id="OZ037952">
    <property type="protein sequence ID" value="CAL1715782.1"/>
    <property type="molecule type" value="Genomic_DNA"/>
</dbReference>
<dbReference type="InterPro" id="IPR021765">
    <property type="entry name" value="UstYa-like"/>
</dbReference>
<dbReference type="PANTHER" id="PTHR33365">
    <property type="entry name" value="YALI0B05434P"/>
    <property type="match status" value="1"/>
</dbReference>
<gene>
    <name evidence="4" type="ORF">GFSPODELE1_LOCUS10428</name>
</gene>
<name>A0ABP1E996_9APHY</name>
<comment type="pathway">
    <text evidence="1">Mycotoxin biosynthesis.</text>
</comment>
<protein>
    <submittedName>
        <fullName evidence="4">Uncharacterized protein</fullName>
    </submittedName>
</protein>
<evidence type="ECO:0000256" key="2">
    <source>
        <dbReference type="ARBA" id="ARBA00023002"/>
    </source>
</evidence>
<organism evidence="4 5">
    <name type="scientific">Somion occarium</name>
    <dbReference type="NCBI Taxonomy" id="3059160"/>
    <lineage>
        <taxon>Eukaryota</taxon>
        <taxon>Fungi</taxon>
        <taxon>Dikarya</taxon>
        <taxon>Basidiomycota</taxon>
        <taxon>Agaricomycotina</taxon>
        <taxon>Agaricomycetes</taxon>
        <taxon>Polyporales</taxon>
        <taxon>Cerrenaceae</taxon>
        <taxon>Somion</taxon>
    </lineage>
</organism>
<dbReference type="Pfam" id="PF11807">
    <property type="entry name" value="UstYa"/>
    <property type="match status" value="1"/>
</dbReference>
<accession>A0ABP1E996</accession>
<dbReference type="Proteomes" id="UP001497453">
    <property type="component" value="Chromosome 9"/>
</dbReference>
<evidence type="ECO:0000256" key="3">
    <source>
        <dbReference type="ARBA" id="ARBA00035112"/>
    </source>
</evidence>
<sequence length="255" mass="28697">MIARVLENFECDPSFTGSNFRYSFKTGIFALLDPWLKAFSTPKLLSFSHPPLSSEPDPPHSPLPLLLNMLSVYHRSETSNQVMVLGFLVVISLYLDVTIVQLARYAKDVVTDIQYTPPRPLESYSLIGTDFPPVLPVKMGPVKIVVEESVHYALTGPDSADEYLWTAPYGDNHIRLGEDYRAFAIPMFHQLHCLRGIREALDRGLGAIHAGQAGHIHHCFNYIRQWTLCSADVTLEPGDFTQRNFTAQRMGATYL</sequence>
<reference evidence="5" key="1">
    <citation type="submission" date="2024-04" db="EMBL/GenBank/DDBJ databases">
        <authorList>
            <person name="Shaw F."/>
            <person name="Minotto A."/>
        </authorList>
    </citation>
    <scope>NUCLEOTIDE SEQUENCE [LARGE SCALE GENOMIC DNA]</scope>
</reference>
<evidence type="ECO:0000256" key="1">
    <source>
        <dbReference type="ARBA" id="ARBA00004685"/>
    </source>
</evidence>
<evidence type="ECO:0000313" key="5">
    <source>
        <dbReference type="Proteomes" id="UP001497453"/>
    </source>
</evidence>
<keyword evidence="2" id="KW-0560">Oxidoreductase</keyword>